<sequence length="358" mass="43351">MSSKKFLSNKKTSQQSISISPALKDWIIRYVKVNHRKNQEDDRFKSVSSFFNYVMEKIMVLFKKGKTLDDLEKVEDKKIKDFFDRFTFKATIPLYEMAVEPNKYTPFTFEFNTRFLLLYLDIFKREVKSHNFNDVEIFFEMIRSRYAKTNISKDMRLELTPSKKREPTKGTLEFIGKYRNLHFENCKFFAAVFGILGARVTDIIYSPDDYYCRLELLETDLMFNRENLAKKERLKLLEENVDYIINYNRMLDDKDLYLWMKLAEDNEIFVSFKNQPAFNKWIKNIEVHLRKFGKKEEFLAKILLFFNKLHWIRIENIKTLSFRIERAIEENKDQKHYLYNYLSKISEFSEIKGIFYLK</sequence>
<evidence type="ECO:0000313" key="1">
    <source>
        <dbReference type="EMBL" id="KKN59239.1"/>
    </source>
</evidence>
<name>A0A0F9RWM0_9ZZZZ</name>
<proteinExistence type="predicted"/>
<dbReference type="AlphaFoldDB" id="A0A0F9RWM0"/>
<comment type="caution">
    <text evidence="1">The sequence shown here is derived from an EMBL/GenBank/DDBJ whole genome shotgun (WGS) entry which is preliminary data.</text>
</comment>
<gene>
    <name evidence="1" type="ORF">LCGC14_0544090</name>
</gene>
<accession>A0A0F9RWM0</accession>
<protein>
    <submittedName>
        <fullName evidence="1">Uncharacterized protein</fullName>
    </submittedName>
</protein>
<organism evidence="1">
    <name type="scientific">marine sediment metagenome</name>
    <dbReference type="NCBI Taxonomy" id="412755"/>
    <lineage>
        <taxon>unclassified sequences</taxon>
        <taxon>metagenomes</taxon>
        <taxon>ecological metagenomes</taxon>
    </lineage>
</organism>
<reference evidence="1" key="1">
    <citation type="journal article" date="2015" name="Nature">
        <title>Complex archaea that bridge the gap between prokaryotes and eukaryotes.</title>
        <authorList>
            <person name="Spang A."/>
            <person name="Saw J.H."/>
            <person name="Jorgensen S.L."/>
            <person name="Zaremba-Niedzwiedzka K."/>
            <person name="Martijn J."/>
            <person name="Lind A.E."/>
            <person name="van Eijk R."/>
            <person name="Schleper C."/>
            <person name="Guy L."/>
            <person name="Ettema T.J."/>
        </authorList>
    </citation>
    <scope>NUCLEOTIDE SEQUENCE</scope>
</reference>
<dbReference type="EMBL" id="LAZR01000733">
    <property type="protein sequence ID" value="KKN59239.1"/>
    <property type="molecule type" value="Genomic_DNA"/>
</dbReference>